<dbReference type="Gene3D" id="1.10.3730.20">
    <property type="match status" value="2"/>
</dbReference>
<dbReference type="RefSeq" id="WP_055114048.1">
    <property type="nucleotide sequence ID" value="NZ_CXWA01000001.1"/>
</dbReference>
<organism evidence="3 4">
    <name type="scientific">Roseibium album</name>
    <dbReference type="NCBI Taxonomy" id="311410"/>
    <lineage>
        <taxon>Bacteria</taxon>
        <taxon>Pseudomonadati</taxon>
        <taxon>Pseudomonadota</taxon>
        <taxon>Alphaproteobacteria</taxon>
        <taxon>Hyphomicrobiales</taxon>
        <taxon>Stappiaceae</taxon>
        <taxon>Roseibium</taxon>
    </lineage>
</organism>
<proteinExistence type="predicted"/>
<dbReference type="AlphaFoldDB" id="A0A0M7AAF1"/>
<evidence type="ECO:0000313" key="4">
    <source>
        <dbReference type="Proteomes" id="UP000049983"/>
    </source>
</evidence>
<dbReference type="InterPro" id="IPR000620">
    <property type="entry name" value="EamA_dom"/>
</dbReference>
<feature type="domain" description="EamA" evidence="2">
    <location>
        <begin position="15"/>
        <end position="147"/>
    </location>
</feature>
<keyword evidence="1" id="KW-1133">Transmembrane helix</keyword>
<dbReference type="InterPro" id="IPR037185">
    <property type="entry name" value="EmrE-like"/>
</dbReference>
<feature type="transmembrane region" description="Helical" evidence="1">
    <location>
        <begin position="186"/>
        <end position="208"/>
    </location>
</feature>
<feature type="transmembrane region" description="Helical" evidence="1">
    <location>
        <begin position="156"/>
        <end position="174"/>
    </location>
</feature>
<feature type="transmembrane region" description="Helical" evidence="1">
    <location>
        <begin position="133"/>
        <end position="150"/>
    </location>
</feature>
<feature type="transmembrane region" description="Helical" evidence="1">
    <location>
        <begin position="80"/>
        <end position="97"/>
    </location>
</feature>
<dbReference type="OrthoDB" id="7818056at2"/>
<feature type="transmembrane region" description="Helical" evidence="1">
    <location>
        <begin position="242"/>
        <end position="262"/>
    </location>
</feature>
<feature type="transmembrane region" description="Helical" evidence="1">
    <location>
        <begin position="214"/>
        <end position="235"/>
    </location>
</feature>
<dbReference type="GeneID" id="97670438"/>
<keyword evidence="1" id="KW-0812">Transmembrane</keyword>
<name>A0A0M7AAF1_9HYPH</name>
<feature type="transmembrane region" description="Helical" evidence="1">
    <location>
        <begin position="48"/>
        <end position="68"/>
    </location>
</feature>
<feature type="transmembrane region" description="Helical" evidence="1">
    <location>
        <begin position="103"/>
        <end position="124"/>
    </location>
</feature>
<protein>
    <submittedName>
        <fullName evidence="3">Carboxylate/amino acid/amine transporter</fullName>
    </submittedName>
</protein>
<feature type="domain" description="EamA" evidence="2">
    <location>
        <begin position="155"/>
        <end position="285"/>
    </location>
</feature>
<dbReference type="Pfam" id="PF00892">
    <property type="entry name" value="EamA"/>
    <property type="match status" value="2"/>
</dbReference>
<gene>
    <name evidence="3" type="ORF">LA5096_03074</name>
</gene>
<dbReference type="SUPFAM" id="SSF103481">
    <property type="entry name" value="Multidrug resistance efflux transporter EmrE"/>
    <property type="match status" value="2"/>
</dbReference>
<evidence type="ECO:0000256" key="1">
    <source>
        <dbReference type="SAM" id="Phobius"/>
    </source>
</evidence>
<keyword evidence="4" id="KW-1185">Reference proteome</keyword>
<dbReference type="STRING" id="311410.LA5095_01820"/>
<feature type="transmembrane region" description="Helical" evidence="1">
    <location>
        <begin position="268"/>
        <end position="286"/>
    </location>
</feature>
<dbReference type="Proteomes" id="UP000049983">
    <property type="component" value="Unassembled WGS sequence"/>
</dbReference>
<evidence type="ECO:0000259" key="2">
    <source>
        <dbReference type="Pfam" id="PF00892"/>
    </source>
</evidence>
<evidence type="ECO:0000313" key="3">
    <source>
        <dbReference type="EMBL" id="CTQ71839.1"/>
    </source>
</evidence>
<dbReference type="EMBL" id="CXWC01000010">
    <property type="protein sequence ID" value="CTQ71839.1"/>
    <property type="molecule type" value="Genomic_DNA"/>
</dbReference>
<dbReference type="GO" id="GO:0016020">
    <property type="term" value="C:membrane"/>
    <property type="evidence" value="ECO:0007669"/>
    <property type="project" value="InterPro"/>
</dbReference>
<keyword evidence="1" id="KW-0472">Membrane</keyword>
<reference evidence="4" key="1">
    <citation type="submission" date="2015-07" db="EMBL/GenBank/DDBJ databases">
        <authorList>
            <person name="Rodrigo-Torres Lidia"/>
            <person name="Arahal R.David."/>
        </authorList>
    </citation>
    <scope>NUCLEOTIDE SEQUENCE [LARGE SCALE GENOMIC DNA]</scope>
    <source>
        <strain evidence="4">CECT 5096</strain>
    </source>
</reference>
<sequence>MQSNKVGTRILPDHRGIAFMALAMLLIPLVDGTAKYLSETYSPFFISWARYAVASCLVLPLAIWLYGWRMFPREHLGAHFMRTLFLVAAMTSYFLAISEIPLALALSAYFVGPIIAVILSVLLFRERLTLRKTASLALGIAGALIILQPAGGMERGILLAFAAGFLFALYLIATRRASQHSDPVRTLVFQCIVGTVLLSPQAVATAALPTSGTLLFFLALGFFSSFCHLLTIFAFRWSDASTLAPLVYVELVGTTLVGYLAFAELPSPATIAGAALIVAGGLVLVVRR</sequence>
<accession>A0A0M7AAF1</accession>
<dbReference type="PANTHER" id="PTHR22911:SF103">
    <property type="entry name" value="BLR2811 PROTEIN"/>
    <property type="match status" value="1"/>
</dbReference>
<dbReference type="PANTHER" id="PTHR22911">
    <property type="entry name" value="ACYL-MALONYL CONDENSING ENZYME-RELATED"/>
    <property type="match status" value="1"/>
</dbReference>